<protein>
    <submittedName>
        <fullName evidence="1">RidA family protein</fullName>
    </submittedName>
</protein>
<keyword evidence="2" id="KW-1185">Reference proteome</keyword>
<gene>
    <name evidence="1" type="ORF">GCM10023258_02540</name>
</gene>
<dbReference type="PANTHER" id="PTHR11803:SF39">
    <property type="entry name" value="2-IMINOBUTANOATE_2-IMINOPROPANOATE DEAMINASE"/>
    <property type="match status" value="1"/>
</dbReference>
<evidence type="ECO:0000313" key="2">
    <source>
        <dbReference type="Proteomes" id="UP001500427"/>
    </source>
</evidence>
<dbReference type="RefSeq" id="WP_345505608.1">
    <property type="nucleotide sequence ID" value="NZ_BAABIW010000002.1"/>
</dbReference>
<dbReference type="InterPro" id="IPR035959">
    <property type="entry name" value="RutC-like_sf"/>
</dbReference>
<organism evidence="1 2">
    <name type="scientific">Terrabacter aeriphilus</name>
    <dbReference type="NCBI Taxonomy" id="515662"/>
    <lineage>
        <taxon>Bacteria</taxon>
        <taxon>Bacillati</taxon>
        <taxon>Actinomycetota</taxon>
        <taxon>Actinomycetes</taxon>
        <taxon>Micrococcales</taxon>
        <taxon>Intrasporangiaceae</taxon>
        <taxon>Terrabacter</taxon>
    </lineage>
</organism>
<accession>A0ABP9J0W7</accession>
<reference evidence="2" key="1">
    <citation type="journal article" date="2019" name="Int. J. Syst. Evol. Microbiol.">
        <title>The Global Catalogue of Microorganisms (GCM) 10K type strain sequencing project: providing services to taxonomists for standard genome sequencing and annotation.</title>
        <authorList>
            <consortium name="The Broad Institute Genomics Platform"/>
            <consortium name="The Broad Institute Genome Sequencing Center for Infectious Disease"/>
            <person name="Wu L."/>
            <person name="Ma J."/>
        </authorList>
    </citation>
    <scope>NUCLEOTIDE SEQUENCE [LARGE SCALE GENOMIC DNA]</scope>
    <source>
        <strain evidence="2">JCM 17687</strain>
    </source>
</reference>
<dbReference type="CDD" id="cd00448">
    <property type="entry name" value="YjgF_YER057c_UK114_family"/>
    <property type="match status" value="1"/>
</dbReference>
<dbReference type="Proteomes" id="UP001500427">
    <property type="component" value="Unassembled WGS sequence"/>
</dbReference>
<comment type="caution">
    <text evidence="1">The sequence shown here is derived from an EMBL/GenBank/DDBJ whole genome shotgun (WGS) entry which is preliminary data.</text>
</comment>
<dbReference type="PANTHER" id="PTHR11803">
    <property type="entry name" value="2-IMINOBUTANOATE/2-IMINOPROPANOATE DEAMINASE RIDA"/>
    <property type="match status" value="1"/>
</dbReference>
<sequence>MARQVVTTEHAPRSPLFAQGVRAGPHLWVSGMTGGDPASGEMAGPTIQAQTRQALANCVCVVEAAGGSAADIVEVGVLLARPDDFAGLNEAYAEVFPHDPPARYVARLGPELPGVLVSIRLTAVIG</sequence>
<dbReference type="SUPFAM" id="SSF55298">
    <property type="entry name" value="YjgF-like"/>
    <property type="match status" value="1"/>
</dbReference>
<proteinExistence type="predicted"/>
<dbReference type="Gene3D" id="3.30.1330.40">
    <property type="entry name" value="RutC-like"/>
    <property type="match status" value="1"/>
</dbReference>
<dbReference type="InterPro" id="IPR006175">
    <property type="entry name" value="YjgF/YER057c/UK114"/>
</dbReference>
<evidence type="ECO:0000313" key="1">
    <source>
        <dbReference type="EMBL" id="GAA5016751.1"/>
    </source>
</evidence>
<name>A0ABP9J0W7_9MICO</name>
<dbReference type="EMBL" id="BAABIW010000002">
    <property type="protein sequence ID" value="GAA5016751.1"/>
    <property type="molecule type" value="Genomic_DNA"/>
</dbReference>
<dbReference type="Pfam" id="PF01042">
    <property type="entry name" value="Ribonuc_L-PSP"/>
    <property type="match status" value="1"/>
</dbReference>